<feature type="domain" description="ABC3 transporter permease C-terminal" evidence="8">
    <location>
        <begin position="948"/>
        <end position="1066"/>
    </location>
</feature>
<protein>
    <recommendedName>
        <fullName evidence="8">ABC3 transporter permease C-terminal domain-containing protein</fullName>
    </recommendedName>
</protein>
<evidence type="ECO:0000256" key="6">
    <source>
        <dbReference type="ARBA" id="ARBA00038076"/>
    </source>
</evidence>
<evidence type="ECO:0000256" key="5">
    <source>
        <dbReference type="ARBA" id="ARBA00023136"/>
    </source>
</evidence>
<dbReference type="PANTHER" id="PTHR30572">
    <property type="entry name" value="MEMBRANE COMPONENT OF TRANSPORTER-RELATED"/>
    <property type="match status" value="1"/>
</dbReference>
<feature type="transmembrane region" description="Helical" evidence="7">
    <location>
        <begin position="537"/>
        <end position="555"/>
    </location>
</feature>
<evidence type="ECO:0000256" key="4">
    <source>
        <dbReference type="ARBA" id="ARBA00022989"/>
    </source>
</evidence>
<feature type="transmembrane region" description="Helical" evidence="7">
    <location>
        <begin position="484"/>
        <end position="505"/>
    </location>
</feature>
<evidence type="ECO:0000313" key="10">
    <source>
        <dbReference type="Proteomes" id="UP000683575"/>
    </source>
</evidence>
<evidence type="ECO:0000256" key="3">
    <source>
        <dbReference type="ARBA" id="ARBA00022692"/>
    </source>
</evidence>
<organism evidence="9 10">
    <name type="scientific">Nocardioides panacis</name>
    <dbReference type="NCBI Taxonomy" id="2849501"/>
    <lineage>
        <taxon>Bacteria</taxon>
        <taxon>Bacillati</taxon>
        <taxon>Actinomycetota</taxon>
        <taxon>Actinomycetes</taxon>
        <taxon>Propionibacteriales</taxon>
        <taxon>Nocardioidaceae</taxon>
        <taxon>Nocardioides</taxon>
    </lineage>
</organism>
<keyword evidence="3 7" id="KW-0812">Transmembrane</keyword>
<feature type="transmembrane region" description="Helical" evidence="7">
    <location>
        <begin position="457"/>
        <end position="478"/>
    </location>
</feature>
<feature type="transmembrane region" description="Helical" evidence="7">
    <location>
        <begin position="1041"/>
        <end position="1062"/>
    </location>
</feature>
<feature type="transmembrane region" description="Helical" evidence="7">
    <location>
        <begin position="411"/>
        <end position="436"/>
    </location>
</feature>
<feature type="domain" description="ABC3 transporter permease C-terminal" evidence="8">
    <location>
        <begin position="329"/>
        <end position="434"/>
    </location>
</feature>
<dbReference type="InterPro" id="IPR050250">
    <property type="entry name" value="Macrolide_Exporter_MacB"/>
</dbReference>
<keyword evidence="2" id="KW-1003">Cell membrane</keyword>
<dbReference type="EMBL" id="CP077062">
    <property type="protein sequence ID" value="QWZ08961.1"/>
    <property type="molecule type" value="Genomic_DNA"/>
</dbReference>
<name>A0A975Y0Y7_9ACTN</name>
<dbReference type="Proteomes" id="UP000683575">
    <property type="component" value="Chromosome"/>
</dbReference>
<reference evidence="9" key="1">
    <citation type="submission" date="2021-06" db="EMBL/GenBank/DDBJ databases">
        <title>Complete genome sequence of Nocardioides sp. G188.</title>
        <authorList>
            <person name="Im W.-T."/>
        </authorList>
    </citation>
    <scope>NUCLEOTIDE SEQUENCE</scope>
    <source>
        <strain evidence="9">G188</strain>
    </source>
</reference>
<feature type="transmembrane region" description="Helical" evidence="7">
    <location>
        <begin position="365"/>
        <end position="391"/>
    </location>
</feature>
<accession>A0A975Y0Y7</accession>
<dbReference type="InterPro" id="IPR003838">
    <property type="entry name" value="ABC3_permease_C"/>
</dbReference>
<evidence type="ECO:0000256" key="1">
    <source>
        <dbReference type="ARBA" id="ARBA00004651"/>
    </source>
</evidence>
<sequence length="1081" mass="113101">MRMLLAGLWTRRGMNATSLAVCVIAVVAAVLGPMYARESAEHLLDTRLDERAPYTLGLTYSVPAQDGTDVPREDPAAFRAPTVDDLVAEASAPFRGPGVARFWSAGTAWALDPGGQFDRGDQRYVAPAYWRRGMCELAEVQGRCPSAAGEALVQATMARTLGLAAGDTFDVTYSDTYLRRGAGAPGGVEAQRPRTVSYRIVGTYRIADPASPAWFDLSRFTGLDDLVVPPQSGSGGAPTAPALLVAPVSMTSQTFRAGVDRPVDTAAVDLGTMDATEQAARDFKGAAIDAAAGSQTDLLADLDVASVFDRVRAERTALSRVMVAALAPLVLLTLLLLFALVSTAAQTRRPHVALAKLRGQSRGQVLRFALSEPFLVVAAAVPVGVGVAVAAAHLTARAWLHPGIPVALDTVTWAALALVVLAALAASTTAALAVVREPLAASLAASVRARPATRSSLVLRSAVVAVALAAVGNLLASGDQSSQLLALLTPMFVALAVAVGGAALLRVLARSWVRRTAAAGGTAAYLASRRLGRRPDVANLMVPLLLAAAVLTFAASTASASDAWRVARAEAEVGAARTFVTSATPGRLLRVTHEVDPDGRYLAAAATNTVGDDLSRSVFVDTARLARVVAWDDAWSDRSLASLQRDLVPTGRPVTFSGTDLLVDLADVSLRSRTGVRSSLRVHYVDGRGEQRDLTVGELRNGPHQVLEARLEGCTRECVLEQVYVTGSNVSVSDVQGELTIRSVEVDHRLASWHLDPDSWRPARPFPVSLVDPPVVLSAGTSGLRLQLYLGRLPDADGAQSAQVSGFARITPVGTPDVVPALVTRDTRTTSAAQRGSGIALAYPASTVAGVSLNGQPVPMRVVDRVSTLPLVGTEGSLADLPTALVEFEPPSGAVVTTQLLVAAGTPAAVLDRVRAAGVPLTDPRSLAATLHDLRTDAFSLGLRLFLVVGAATLLIAVFGVFASAVLQSRWRSYEVAALRVVGVSRRVLVRASVLEYVVLLGVAVLLGVLSAYLSLLLVLPSISLGTAGVHEPAPVYATPWAVVAGVAAALFVLATLIALLVSRRTTRRGRPSTLRWAEQG</sequence>
<keyword evidence="4 7" id="KW-1133">Transmembrane helix</keyword>
<dbReference type="GO" id="GO:0022857">
    <property type="term" value="F:transmembrane transporter activity"/>
    <property type="evidence" value="ECO:0007669"/>
    <property type="project" value="TreeGrafter"/>
</dbReference>
<dbReference type="KEGG" id="nps:KRR39_03765"/>
<evidence type="ECO:0000313" key="9">
    <source>
        <dbReference type="EMBL" id="QWZ08961.1"/>
    </source>
</evidence>
<evidence type="ECO:0000259" key="8">
    <source>
        <dbReference type="Pfam" id="PF02687"/>
    </source>
</evidence>
<dbReference type="Pfam" id="PF02687">
    <property type="entry name" value="FtsX"/>
    <property type="match status" value="2"/>
</dbReference>
<dbReference type="AlphaFoldDB" id="A0A975Y0Y7"/>
<comment type="subcellular location">
    <subcellularLocation>
        <location evidence="1">Cell membrane</location>
        <topology evidence="1">Multi-pass membrane protein</topology>
    </subcellularLocation>
</comment>
<comment type="similarity">
    <text evidence="6">Belongs to the ABC-4 integral membrane protein family.</text>
</comment>
<feature type="transmembrane region" description="Helical" evidence="7">
    <location>
        <begin position="945"/>
        <end position="967"/>
    </location>
</feature>
<evidence type="ECO:0000256" key="7">
    <source>
        <dbReference type="SAM" id="Phobius"/>
    </source>
</evidence>
<gene>
    <name evidence="9" type="ORF">KRR39_03765</name>
</gene>
<dbReference type="PANTHER" id="PTHR30572:SF4">
    <property type="entry name" value="ABC TRANSPORTER PERMEASE YTRF"/>
    <property type="match status" value="1"/>
</dbReference>
<dbReference type="GO" id="GO:0005886">
    <property type="term" value="C:plasma membrane"/>
    <property type="evidence" value="ECO:0007669"/>
    <property type="project" value="UniProtKB-SubCell"/>
</dbReference>
<feature type="transmembrane region" description="Helical" evidence="7">
    <location>
        <begin position="321"/>
        <end position="344"/>
    </location>
</feature>
<feature type="transmembrane region" description="Helical" evidence="7">
    <location>
        <begin position="988"/>
        <end position="1021"/>
    </location>
</feature>
<keyword evidence="10" id="KW-1185">Reference proteome</keyword>
<proteinExistence type="inferred from homology"/>
<evidence type="ECO:0000256" key="2">
    <source>
        <dbReference type="ARBA" id="ARBA00022475"/>
    </source>
</evidence>
<keyword evidence="5 7" id="KW-0472">Membrane</keyword>